<evidence type="ECO:0000256" key="1">
    <source>
        <dbReference type="SAM" id="Phobius"/>
    </source>
</evidence>
<dbReference type="EMBL" id="LSBJ02000002">
    <property type="protein sequence ID" value="OAQ57700.2"/>
    <property type="molecule type" value="Genomic_DNA"/>
</dbReference>
<dbReference type="Proteomes" id="UP000078397">
    <property type="component" value="Unassembled WGS sequence"/>
</dbReference>
<evidence type="ECO:0000313" key="2">
    <source>
        <dbReference type="EMBL" id="OAQ57700.2"/>
    </source>
</evidence>
<dbReference type="PANTHER" id="PTHR35395:SF1">
    <property type="entry name" value="DUF6536 DOMAIN-CONTAINING PROTEIN"/>
    <property type="match status" value="1"/>
</dbReference>
<keyword evidence="3" id="KW-1185">Reference proteome</keyword>
<proteinExistence type="predicted"/>
<name>A0A179EXF1_METCM</name>
<organism evidence="2 3">
    <name type="scientific">Pochonia chlamydosporia 170</name>
    <dbReference type="NCBI Taxonomy" id="1380566"/>
    <lineage>
        <taxon>Eukaryota</taxon>
        <taxon>Fungi</taxon>
        <taxon>Dikarya</taxon>
        <taxon>Ascomycota</taxon>
        <taxon>Pezizomycotina</taxon>
        <taxon>Sordariomycetes</taxon>
        <taxon>Hypocreomycetidae</taxon>
        <taxon>Hypocreales</taxon>
        <taxon>Clavicipitaceae</taxon>
        <taxon>Pochonia</taxon>
    </lineage>
</organism>
<dbReference type="OrthoDB" id="5429634at2759"/>
<feature type="transmembrane region" description="Helical" evidence="1">
    <location>
        <begin position="187"/>
        <end position="206"/>
    </location>
</feature>
<dbReference type="STRING" id="1380566.A0A179EXF1"/>
<dbReference type="RefSeq" id="XP_022283897.1">
    <property type="nucleotide sequence ID" value="XM_022428775.1"/>
</dbReference>
<evidence type="ECO:0000313" key="3">
    <source>
        <dbReference type="Proteomes" id="UP000078397"/>
    </source>
</evidence>
<keyword evidence="1" id="KW-1133">Transmembrane helix</keyword>
<feature type="transmembrane region" description="Helical" evidence="1">
    <location>
        <begin position="305"/>
        <end position="326"/>
    </location>
</feature>
<reference evidence="2 3" key="1">
    <citation type="journal article" date="2016" name="PLoS Pathog.">
        <title>Biosynthesis of antibiotic leucinostatins in bio-control fungus Purpureocillium lilacinum and their inhibition on phytophthora revealed by genome mining.</title>
        <authorList>
            <person name="Wang G."/>
            <person name="Liu Z."/>
            <person name="Lin R."/>
            <person name="Li E."/>
            <person name="Mao Z."/>
            <person name="Ling J."/>
            <person name="Yang Y."/>
            <person name="Yin W.B."/>
            <person name="Xie B."/>
        </authorList>
    </citation>
    <scope>NUCLEOTIDE SEQUENCE [LARGE SCALE GENOMIC DNA]</scope>
    <source>
        <strain evidence="2">170</strain>
    </source>
</reference>
<feature type="transmembrane region" description="Helical" evidence="1">
    <location>
        <begin position="360"/>
        <end position="384"/>
    </location>
</feature>
<keyword evidence="1" id="KW-0812">Transmembrane</keyword>
<dbReference type="AlphaFoldDB" id="A0A179EXF1"/>
<comment type="caution">
    <text evidence="2">The sequence shown here is derived from an EMBL/GenBank/DDBJ whole genome shotgun (WGS) entry which is preliminary data.</text>
</comment>
<accession>A0A179EXF1</accession>
<dbReference type="PANTHER" id="PTHR35395">
    <property type="entry name" value="DUF6536 DOMAIN-CONTAINING PROTEIN"/>
    <property type="match status" value="1"/>
</dbReference>
<protein>
    <submittedName>
        <fullName evidence="2">Uncharacterized protein</fullName>
    </submittedName>
</protein>
<dbReference type="KEGG" id="pchm:VFPPC_11729"/>
<sequence>MASEGFVHGAQYFGPGAMLWKAGAPLIKDVTLGGVKAGYGWVTAESDYFDPESNTSKYIALSAQNSGKWKRLEVPDCLSQYLYCNARTKFRDVVWVVESQNSTSNYMMAGNNSLGWSRSNMMLHMSEPEETKWSKHVPANASNSLWFAANSEKSGTMRSHTGPPHACRWHKEGGSWASAMSRRVWRWSYLLFASDIAFLAAVFGIAQQTNPIDSTKPTISQSLTNGILDPTGGRADSLVPAVLTANLPQLLLSLSYFMYNSLYTQLCIEKEWSSFSTRYRTLRVTRPQGQQRSTYRLQLPYRYSIPLILVSIILHWLVSNALYVFILEGGYFWTGTGSSSEALLNQKLPSFRGSGISGDAYVGIGYSTTALLALLFAAILLPIIPVALAMRKTTGTIPPGGSNSMVVCAACHIHVPDLVAPQQEDSGSENFFEESKSAEAYRLEVSRSPIRWGVIKLHTTLNDGGIYSKVAPGHLSFGTRDSEITEPVTGSWYK</sequence>
<dbReference type="GeneID" id="28853822"/>
<gene>
    <name evidence="2" type="ORF">VFPPC_11729</name>
</gene>
<keyword evidence="1" id="KW-0472">Membrane</keyword>